<name>A0A3P7R0E0_DIBLA</name>
<proteinExistence type="predicted"/>
<gene>
    <name evidence="1" type="ORF">DILT_LOCUS17364</name>
</gene>
<evidence type="ECO:0000313" key="2">
    <source>
        <dbReference type="Proteomes" id="UP000281553"/>
    </source>
</evidence>
<protein>
    <submittedName>
        <fullName evidence="1">Uncharacterized protein</fullName>
    </submittedName>
</protein>
<sequence length="116" mass="13211">MLGLVKASLPPNAFLIDPGHMHHQDSVTPRSLSFFPVQLISLADTNFFVFTFTTPPLYSDFFVNDESQSNAEAEWIPDELILLYLLRVNIVVSCLFPSKFTLQFRSHRPLSSSYMV</sequence>
<dbReference type="OrthoDB" id="10071127at2759"/>
<organism evidence="1 2">
    <name type="scientific">Dibothriocephalus latus</name>
    <name type="common">Fish tapeworm</name>
    <name type="synonym">Diphyllobothrium latum</name>
    <dbReference type="NCBI Taxonomy" id="60516"/>
    <lineage>
        <taxon>Eukaryota</taxon>
        <taxon>Metazoa</taxon>
        <taxon>Spiralia</taxon>
        <taxon>Lophotrochozoa</taxon>
        <taxon>Platyhelminthes</taxon>
        <taxon>Cestoda</taxon>
        <taxon>Eucestoda</taxon>
        <taxon>Diphyllobothriidea</taxon>
        <taxon>Diphyllobothriidae</taxon>
        <taxon>Dibothriocephalus</taxon>
    </lineage>
</organism>
<reference evidence="1 2" key="1">
    <citation type="submission" date="2018-11" db="EMBL/GenBank/DDBJ databases">
        <authorList>
            <consortium name="Pathogen Informatics"/>
        </authorList>
    </citation>
    <scope>NUCLEOTIDE SEQUENCE [LARGE SCALE GENOMIC DNA]</scope>
</reference>
<evidence type="ECO:0000313" key="1">
    <source>
        <dbReference type="EMBL" id="VDN37592.1"/>
    </source>
</evidence>
<accession>A0A3P7R0E0</accession>
<dbReference type="AlphaFoldDB" id="A0A3P7R0E0"/>
<dbReference type="EMBL" id="UYRU01091236">
    <property type="protein sequence ID" value="VDN37592.1"/>
    <property type="molecule type" value="Genomic_DNA"/>
</dbReference>
<dbReference type="Proteomes" id="UP000281553">
    <property type="component" value="Unassembled WGS sequence"/>
</dbReference>
<keyword evidence="2" id="KW-1185">Reference proteome</keyword>